<sequence length="45" mass="5258">MAKNASNETCTKTCHIHQVEMRSCHIYEVPAEYNDVIFQILARYV</sequence>
<reference evidence="1" key="1">
    <citation type="submission" date="2018-02" db="EMBL/GenBank/DDBJ databases">
        <title>Rhizophora mucronata_Transcriptome.</title>
        <authorList>
            <person name="Meera S.P."/>
            <person name="Sreeshan A."/>
            <person name="Augustine A."/>
        </authorList>
    </citation>
    <scope>NUCLEOTIDE SEQUENCE</scope>
    <source>
        <tissue evidence="1">Leaf</tissue>
    </source>
</reference>
<name>A0A2P2NNH9_RHIMU</name>
<organism evidence="1">
    <name type="scientific">Rhizophora mucronata</name>
    <name type="common">Asiatic mangrove</name>
    <dbReference type="NCBI Taxonomy" id="61149"/>
    <lineage>
        <taxon>Eukaryota</taxon>
        <taxon>Viridiplantae</taxon>
        <taxon>Streptophyta</taxon>
        <taxon>Embryophyta</taxon>
        <taxon>Tracheophyta</taxon>
        <taxon>Spermatophyta</taxon>
        <taxon>Magnoliopsida</taxon>
        <taxon>eudicotyledons</taxon>
        <taxon>Gunneridae</taxon>
        <taxon>Pentapetalae</taxon>
        <taxon>rosids</taxon>
        <taxon>fabids</taxon>
        <taxon>Malpighiales</taxon>
        <taxon>Rhizophoraceae</taxon>
        <taxon>Rhizophora</taxon>
    </lineage>
</organism>
<dbReference type="EMBL" id="GGEC01063575">
    <property type="protein sequence ID" value="MBX44059.1"/>
    <property type="molecule type" value="Transcribed_RNA"/>
</dbReference>
<dbReference type="AlphaFoldDB" id="A0A2P2NNH9"/>
<proteinExistence type="predicted"/>
<accession>A0A2P2NNH9</accession>
<protein>
    <submittedName>
        <fullName evidence="1">Uncharacterized protein</fullName>
    </submittedName>
</protein>
<evidence type="ECO:0000313" key="1">
    <source>
        <dbReference type="EMBL" id="MBX44059.1"/>
    </source>
</evidence>